<proteinExistence type="predicted"/>
<reference evidence="1 2" key="1">
    <citation type="journal article" date="2020" name="Cell">
        <title>Large-Scale Comparative Analyses of Tick Genomes Elucidate Their Genetic Diversity and Vector Capacities.</title>
        <authorList>
            <consortium name="Tick Genome and Microbiome Consortium (TIGMIC)"/>
            <person name="Jia N."/>
            <person name="Wang J."/>
            <person name="Shi W."/>
            <person name="Du L."/>
            <person name="Sun Y."/>
            <person name="Zhan W."/>
            <person name="Jiang J.F."/>
            <person name="Wang Q."/>
            <person name="Zhang B."/>
            <person name="Ji P."/>
            <person name="Bell-Sakyi L."/>
            <person name="Cui X.M."/>
            <person name="Yuan T.T."/>
            <person name="Jiang B.G."/>
            <person name="Yang W.F."/>
            <person name="Lam T.T."/>
            <person name="Chang Q.C."/>
            <person name="Ding S.J."/>
            <person name="Wang X.J."/>
            <person name="Zhu J.G."/>
            <person name="Ruan X.D."/>
            <person name="Zhao L."/>
            <person name="Wei J.T."/>
            <person name="Ye R.Z."/>
            <person name="Que T.C."/>
            <person name="Du C.H."/>
            <person name="Zhou Y.H."/>
            <person name="Cheng J.X."/>
            <person name="Dai P.F."/>
            <person name="Guo W.B."/>
            <person name="Han X.H."/>
            <person name="Huang E.J."/>
            <person name="Li L.F."/>
            <person name="Wei W."/>
            <person name="Gao Y.C."/>
            <person name="Liu J.Z."/>
            <person name="Shao H.Z."/>
            <person name="Wang X."/>
            <person name="Wang C.C."/>
            <person name="Yang T.C."/>
            <person name="Huo Q.B."/>
            <person name="Li W."/>
            <person name="Chen H.Y."/>
            <person name="Chen S.E."/>
            <person name="Zhou L.G."/>
            <person name="Ni X.B."/>
            <person name="Tian J.H."/>
            <person name="Sheng Y."/>
            <person name="Liu T."/>
            <person name="Pan Y.S."/>
            <person name="Xia L.Y."/>
            <person name="Li J."/>
            <person name="Zhao F."/>
            <person name="Cao W.C."/>
        </authorList>
    </citation>
    <scope>NUCLEOTIDE SEQUENCE [LARGE SCALE GENOMIC DNA]</scope>
    <source>
        <strain evidence="1">Iper-2018</strain>
    </source>
</reference>
<evidence type="ECO:0000313" key="2">
    <source>
        <dbReference type="Proteomes" id="UP000805193"/>
    </source>
</evidence>
<protein>
    <submittedName>
        <fullName evidence="1">Uncharacterized protein</fullName>
    </submittedName>
</protein>
<gene>
    <name evidence="1" type="ORF">HPB47_002404</name>
</gene>
<accession>A0AC60PLC5</accession>
<sequence>YQPDYVSNVLSSGRCSVNVWGAVSLAGLGPLVRLPPSFNSASYCDLPDNTLIPYALDGPSQDGCFIFQHDCSPIHTANSVRALLEERAVHVLDWVPKGANFNIIENVWGTLKSRLARMNLRTASADDLWMAVRGEWEHLSQRAGYVEALFESLPGRMQEAVRLGG</sequence>
<feature type="non-terminal residue" evidence="1">
    <location>
        <position position="165"/>
    </location>
</feature>
<organism evidence="1 2">
    <name type="scientific">Ixodes persulcatus</name>
    <name type="common">Taiga tick</name>
    <dbReference type="NCBI Taxonomy" id="34615"/>
    <lineage>
        <taxon>Eukaryota</taxon>
        <taxon>Metazoa</taxon>
        <taxon>Ecdysozoa</taxon>
        <taxon>Arthropoda</taxon>
        <taxon>Chelicerata</taxon>
        <taxon>Arachnida</taxon>
        <taxon>Acari</taxon>
        <taxon>Parasitiformes</taxon>
        <taxon>Ixodida</taxon>
        <taxon>Ixodoidea</taxon>
        <taxon>Ixodidae</taxon>
        <taxon>Ixodinae</taxon>
        <taxon>Ixodes</taxon>
    </lineage>
</organism>
<feature type="non-terminal residue" evidence="1">
    <location>
        <position position="1"/>
    </location>
</feature>
<keyword evidence="2" id="KW-1185">Reference proteome</keyword>
<dbReference type="EMBL" id="JABSTQ010010324">
    <property type="protein sequence ID" value="KAG0421744.1"/>
    <property type="molecule type" value="Genomic_DNA"/>
</dbReference>
<dbReference type="Proteomes" id="UP000805193">
    <property type="component" value="Unassembled WGS sequence"/>
</dbReference>
<evidence type="ECO:0000313" key="1">
    <source>
        <dbReference type="EMBL" id="KAG0421744.1"/>
    </source>
</evidence>
<name>A0AC60PLC5_IXOPE</name>
<comment type="caution">
    <text evidence="1">The sequence shown here is derived from an EMBL/GenBank/DDBJ whole genome shotgun (WGS) entry which is preliminary data.</text>
</comment>